<feature type="compositionally biased region" description="Basic residues" evidence="1">
    <location>
        <begin position="66"/>
        <end position="82"/>
    </location>
</feature>
<dbReference type="Proteomes" id="UP001187192">
    <property type="component" value="Unassembled WGS sequence"/>
</dbReference>
<gene>
    <name evidence="2" type="ORF">TIFTF001_050355</name>
</gene>
<comment type="caution">
    <text evidence="2">The sequence shown here is derived from an EMBL/GenBank/DDBJ whole genome shotgun (WGS) entry which is preliminary data.</text>
</comment>
<reference evidence="2" key="1">
    <citation type="submission" date="2023-07" db="EMBL/GenBank/DDBJ databases">
        <title>draft genome sequence of fig (Ficus carica).</title>
        <authorList>
            <person name="Takahashi T."/>
            <person name="Nishimura K."/>
        </authorList>
    </citation>
    <scope>NUCLEOTIDE SEQUENCE</scope>
</reference>
<protein>
    <submittedName>
        <fullName evidence="2">Uncharacterized protein</fullName>
    </submittedName>
</protein>
<proteinExistence type="predicted"/>
<organism evidence="2 3">
    <name type="scientific">Ficus carica</name>
    <name type="common">Common fig</name>
    <dbReference type="NCBI Taxonomy" id="3494"/>
    <lineage>
        <taxon>Eukaryota</taxon>
        <taxon>Viridiplantae</taxon>
        <taxon>Streptophyta</taxon>
        <taxon>Embryophyta</taxon>
        <taxon>Tracheophyta</taxon>
        <taxon>Spermatophyta</taxon>
        <taxon>Magnoliopsida</taxon>
        <taxon>eudicotyledons</taxon>
        <taxon>Gunneridae</taxon>
        <taxon>Pentapetalae</taxon>
        <taxon>rosids</taxon>
        <taxon>fabids</taxon>
        <taxon>Rosales</taxon>
        <taxon>Moraceae</taxon>
        <taxon>Ficeae</taxon>
        <taxon>Ficus</taxon>
    </lineage>
</organism>
<evidence type="ECO:0000313" key="3">
    <source>
        <dbReference type="Proteomes" id="UP001187192"/>
    </source>
</evidence>
<dbReference type="AlphaFoldDB" id="A0AA87YWD3"/>
<name>A0AA87YWD3_FICCA</name>
<evidence type="ECO:0000313" key="2">
    <source>
        <dbReference type="EMBL" id="GMN25079.1"/>
    </source>
</evidence>
<dbReference type="EMBL" id="BTGU01008157">
    <property type="protein sequence ID" value="GMN25079.1"/>
    <property type="molecule type" value="Genomic_DNA"/>
</dbReference>
<sequence>MDETLEEWLSAEVASDGLVTNSVWWQGIRSSSRLRRFEKIGTPEVHVKRLVEEIMFPGLESPKWTIGKRRPRSGPDKHKIHSIAKPESLHHSETSGRALVAEKASARRSKLSGETIHRPVPRPGYQQGKRQCGWQVRLRRSK</sequence>
<accession>A0AA87YWD3</accession>
<keyword evidence="3" id="KW-1185">Reference proteome</keyword>
<feature type="region of interest" description="Disordered" evidence="1">
    <location>
        <begin position="62"/>
        <end position="142"/>
    </location>
</feature>
<evidence type="ECO:0000256" key="1">
    <source>
        <dbReference type="SAM" id="MobiDB-lite"/>
    </source>
</evidence>